<keyword evidence="1" id="KW-0238">DNA-binding</keyword>
<dbReference type="PANTHER" id="PTHR33164:SF43">
    <property type="entry name" value="HTH-TYPE TRANSCRIPTIONAL REPRESSOR YETL"/>
    <property type="match status" value="1"/>
</dbReference>
<dbReference type="Pfam" id="PF12802">
    <property type="entry name" value="MarR_2"/>
    <property type="match status" value="1"/>
</dbReference>
<gene>
    <name evidence="3" type="ORF">ABID49_002592</name>
</gene>
<dbReference type="PANTHER" id="PTHR33164">
    <property type="entry name" value="TRANSCRIPTIONAL REGULATOR, MARR FAMILY"/>
    <property type="match status" value="1"/>
</dbReference>
<dbReference type="InterPro" id="IPR036390">
    <property type="entry name" value="WH_DNA-bd_sf"/>
</dbReference>
<feature type="domain" description="HTH marR-type" evidence="2">
    <location>
        <begin position="6"/>
        <end position="137"/>
    </location>
</feature>
<dbReference type="InterPro" id="IPR039422">
    <property type="entry name" value="MarR/SlyA-like"/>
</dbReference>
<dbReference type="Proteomes" id="UP001549099">
    <property type="component" value="Unassembled WGS sequence"/>
</dbReference>
<proteinExistence type="predicted"/>
<dbReference type="InterPro" id="IPR000835">
    <property type="entry name" value="HTH_MarR-typ"/>
</dbReference>
<evidence type="ECO:0000256" key="1">
    <source>
        <dbReference type="ARBA" id="ARBA00023125"/>
    </source>
</evidence>
<dbReference type="InterPro" id="IPR036388">
    <property type="entry name" value="WH-like_DNA-bd_sf"/>
</dbReference>
<comment type="caution">
    <text evidence="3">The sequence shown here is derived from an EMBL/GenBank/DDBJ whole genome shotgun (WGS) entry which is preliminary data.</text>
</comment>
<dbReference type="SUPFAM" id="SSF46785">
    <property type="entry name" value="Winged helix' DNA-binding domain"/>
    <property type="match status" value="1"/>
</dbReference>
<dbReference type="SMART" id="SM00347">
    <property type="entry name" value="HTH_MARR"/>
    <property type="match status" value="1"/>
</dbReference>
<dbReference type="PROSITE" id="PS50995">
    <property type="entry name" value="HTH_MARR_2"/>
    <property type="match status" value="1"/>
</dbReference>
<accession>A0ABV2GEG0</accession>
<dbReference type="RefSeq" id="WP_354198907.1">
    <property type="nucleotide sequence ID" value="NZ_JBEPLW010000029.1"/>
</dbReference>
<evidence type="ECO:0000313" key="3">
    <source>
        <dbReference type="EMBL" id="MET3576663.1"/>
    </source>
</evidence>
<sequence length="141" mass="15809">MDLLPHQLFFRRYTDLYRPLVAKVGAVLAAEGLSVPHWSVLRLIAEEGEMAPAEIAARQYVEKPTVSRNLQQLHERGLIDSKAGRDRREKIIFLTEEGKVLFEKAFAAVSGVEKELLGGIPVSEQQRMAELLTAIRSKLAD</sequence>
<reference evidence="3 4" key="1">
    <citation type="submission" date="2024-06" db="EMBL/GenBank/DDBJ databases">
        <title>Genomic Encyclopedia of Type Strains, Phase IV (KMG-IV): sequencing the most valuable type-strain genomes for metagenomic binning, comparative biology and taxonomic classification.</title>
        <authorList>
            <person name="Goeker M."/>
        </authorList>
    </citation>
    <scope>NUCLEOTIDE SEQUENCE [LARGE SCALE GENOMIC DNA]</scope>
    <source>
        <strain evidence="3 4">DSM 26128</strain>
    </source>
</reference>
<evidence type="ECO:0000313" key="4">
    <source>
        <dbReference type="Proteomes" id="UP001549099"/>
    </source>
</evidence>
<dbReference type="Gene3D" id="1.10.10.10">
    <property type="entry name" value="Winged helix-like DNA-binding domain superfamily/Winged helix DNA-binding domain"/>
    <property type="match status" value="1"/>
</dbReference>
<evidence type="ECO:0000259" key="2">
    <source>
        <dbReference type="PROSITE" id="PS50995"/>
    </source>
</evidence>
<organism evidence="3 4">
    <name type="scientific">Bhargavaea ullalensis</name>
    <dbReference type="NCBI Taxonomy" id="1265685"/>
    <lineage>
        <taxon>Bacteria</taxon>
        <taxon>Bacillati</taxon>
        <taxon>Bacillota</taxon>
        <taxon>Bacilli</taxon>
        <taxon>Bacillales</taxon>
        <taxon>Caryophanaceae</taxon>
        <taxon>Bhargavaea</taxon>
    </lineage>
</organism>
<name>A0ABV2GEG0_9BACL</name>
<dbReference type="EMBL" id="JBEPLW010000029">
    <property type="protein sequence ID" value="MET3576663.1"/>
    <property type="molecule type" value="Genomic_DNA"/>
</dbReference>
<protein>
    <submittedName>
        <fullName evidence="3">MarR family transcriptional regulator for hemolysin</fullName>
    </submittedName>
</protein>
<dbReference type="PRINTS" id="PR00598">
    <property type="entry name" value="HTHMARR"/>
</dbReference>
<keyword evidence="4" id="KW-1185">Reference proteome</keyword>